<evidence type="ECO:0000256" key="7">
    <source>
        <dbReference type="ARBA" id="ARBA00023136"/>
    </source>
</evidence>
<dbReference type="GO" id="GO:0007031">
    <property type="term" value="P:peroxisome organization"/>
    <property type="evidence" value="ECO:0007669"/>
    <property type="project" value="TreeGrafter"/>
</dbReference>
<dbReference type="GO" id="GO:0140359">
    <property type="term" value="F:ABC-type transporter activity"/>
    <property type="evidence" value="ECO:0007669"/>
    <property type="project" value="InterPro"/>
</dbReference>
<dbReference type="InterPro" id="IPR027417">
    <property type="entry name" value="P-loop_NTPase"/>
</dbReference>
<sequence length="713" mass="77274">MSREASIGSLFSANEHVLFSRHSILDVDESHVPGRGALSCASTKPLPAVPTMLGGRPFDPQFLFRLGRILAVIVPHYAAWAMLAGIFLANMLTEYLINRTGVTLPDFYLVLLARDTDGYARLITEVAVLYGVLGVARSAARFFGGLFAATLREALTLDLQARYVSPGVLYMVAGVAHHHEVDPGAAPAHPTPAGSAPPAAKTAGDDSSVSGSRASKTTLAMAPAAPRAMPLPEAEMPLLGSKSEIPSPAPEFPLVIPFGSREKPGNAIDDDNPDQRITHDVGQFCTVVREIVEKVAVTPGVMAYYSYQMAEVGAVGPSAIWSFFAFAAIVCRFVIMPVVPLVYHKERAEGNFRYEHVHLRTFSEQITFLHGEGRERSRLAVSLAAVLWATRRILAWELLLRAITETVQISGGLVAYVAVGVAMLYQNRFASLEPAEMSVQIARTVFVSSYLVQRFGMLTALSDRMGELVGLTARIGRLMDACDAAAAQNVAEVMLPPDQPDDVLQVDHLSVHTPDAAARRLIHDLSLRLAAGETLVVLGEVGSGKTALLRALCGLWPPCGGAIRMVSRHHVRVVNTVGYWPDRVSLREQLAYPKPVEAFTTEQYRAALAAVSIAYLDGFLDTVLDWPRRLSGGEKQRVSLASCVLQRPKLAFLDDAMSSIQPGQRKPLLAALRRQGMALILIEHDPLPGIRQLVLKPDGAWECITPTEIDPLT</sequence>
<dbReference type="SUPFAM" id="SSF52540">
    <property type="entry name" value="P-loop containing nucleoside triphosphate hydrolases"/>
    <property type="match status" value="1"/>
</dbReference>
<keyword evidence="3 9" id="KW-0812">Transmembrane</keyword>
<proteinExistence type="inferred from homology"/>
<feature type="region of interest" description="Disordered" evidence="8">
    <location>
        <begin position="181"/>
        <end position="226"/>
    </location>
</feature>
<reference evidence="12" key="1">
    <citation type="journal article" date="2018" name="Nat. Microbiol.">
        <title>Leveraging single-cell genomics to expand the fungal tree of life.</title>
        <authorList>
            <person name="Ahrendt S.R."/>
            <person name="Quandt C.A."/>
            <person name="Ciobanu D."/>
            <person name="Clum A."/>
            <person name="Salamov A."/>
            <person name="Andreopoulos B."/>
            <person name="Cheng J.F."/>
            <person name="Woyke T."/>
            <person name="Pelin A."/>
            <person name="Henrissat B."/>
            <person name="Reynolds N.K."/>
            <person name="Benny G.L."/>
            <person name="Smith M.E."/>
            <person name="James T.Y."/>
            <person name="Grigoriev I.V."/>
        </authorList>
    </citation>
    <scope>NUCLEOTIDE SEQUENCE [LARGE SCALE GENOMIC DNA]</scope>
    <source>
        <strain evidence="12">ATCC 52028</strain>
    </source>
</reference>
<dbReference type="PANTHER" id="PTHR11384:SF59">
    <property type="entry name" value="LYSOSOMAL COBALAMIN TRANSPORTER ABCD4"/>
    <property type="match status" value="1"/>
</dbReference>
<dbReference type="GO" id="GO:0042760">
    <property type="term" value="P:very long-chain fatty acid catabolic process"/>
    <property type="evidence" value="ECO:0007669"/>
    <property type="project" value="TreeGrafter"/>
</dbReference>
<dbReference type="GO" id="GO:0015910">
    <property type="term" value="P:long-chain fatty acid import into peroxisome"/>
    <property type="evidence" value="ECO:0007669"/>
    <property type="project" value="TreeGrafter"/>
</dbReference>
<evidence type="ECO:0000256" key="4">
    <source>
        <dbReference type="ARBA" id="ARBA00022741"/>
    </source>
</evidence>
<evidence type="ECO:0000259" key="10">
    <source>
        <dbReference type="PROSITE" id="PS50893"/>
    </source>
</evidence>
<organism evidence="11 12">
    <name type="scientific">Caulochytrium protostelioides</name>
    <dbReference type="NCBI Taxonomy" id="1555241"/>
    <lineage>
        <taxon>Eukaryota</taxon>
        <taxon>Fungi</taxon>
        <taxon>Fungi incertae sedis</taxon>
        <taxon>Chytridiomycota</taxon>
        <taxon>Chytridiomycota incertae sedis</taxon>
        <taxon>Chytridiomycetes</taxon>
        <taxon>Caulochytriales</taxon>
        <taxon>Caulochytriaceae</taxon>
        <taxon>Caulochytrium</taxon>
    </lineage>
</organism>
<feature type="compositionally biased region" description="Low complexity" evidence="8">
    <location>
        <begin position="183"/>
        <end position="202"/>
    </location>
</feature>
<feature type="compositionally biased region" description="Polar residues" evidence="8">
    <location>
        <begin position="205"/>
        <end position="218"/>
    </location>
</feature>
<dbReference type="EMBL" id="ML014115">
    <property type="protein sequence ID" value="RKP03951.1"/>
    <property type="molecule type" value="Genomic_DNA"/>
</dbReference>
<dbReference type="GO" id="GO:0005778">
    <property type="term" value="C:peroxisomal membrane"/>
    <property type="evidence" value="ECO:0007669"/>
    <property type="project" value="TreeGrafter"/>
</dbReference>
<keyword evidence="7 9" id="KW-0472">Membrane</keyword>
<evidence type="ECO:0000256" key="6">
    <source>
        <dbReference type="ARBA" id="ARBA00022989"/>
    </source>
</evidence>
<dbReference type="GO" id="GO:0005524">
    <property type="term" value="F:ATP binding"/>
    <property type="evidence" value="ECO:0007669"/>
    <property type="project" value="UniProtKB-KW"/>
</dbReference>
<evidence type="ECO:0000313" key="12">
    <source>
        <dbReference type="Proteomes" id="UP000274922"/>
    </source>
</evidence>
<accession>A0A4P9XFF6</accession>
<protein>
    <recommendedName>
        <fullName evidence="10">ABC transporter domain-containing protein</fullName>
    </recommendedName>
</protein>
<evidence type="ECO:0000313" key="11">
    <source>
        <dbReference type="EMBL" id="RKP03951.1"/>
    </source>
</evidence>
<dbReference type="AlphaFoldDB" id="A0A4P9XFF6"/>
<dbReference type="GO" id="GO:0006635">
    <property type="term" value="P:fatty acid beta-oxidation"/>
    <property type="evidence" value="ECO:0007669"/>
    <property type="project" value="TreeGrafter"/>
</dbReference>
<keyword evidence="6 9" id="KW-1133">Transmembrane helix</keyword>
<dbReference type="Pfam" id="PF06472">
    <property type="entry name" value="ABC_membrane_2"/>
    <property type="match status" value="1"/>
</dbReference>
<evidence type="ECO:0000256" key="3">
    <source>
        <dbReference type="ARBA" id="ARBA00022692"/>
    </source>
</evidence>
<dbReference type="GO" id="GO:0005324">
    <property type="term" value="F:long-chain fatty acid transmembrane transporter activity"/>
    <property type="evidence" value="ECO:0007669"/>
    <property type="project" value="TreeGrafter"/>
</dbReference>
<evidence type="ECO:0000256" key="8">
    <source>
        <dbReference type="SAM" id="MobiDB-lite"/>
    </source>
</evidence>
<dbReference type="InterPro" id="IPR050835">
    <property type="entry name" value="ABC_transporter_sub-D"/>
</dbReference>
<dbReference type="InterPro" id="IPR017871">
    <property type="entry name" value="ABC_transporter-like_CS"/>
</dbReference>
<dbReference type="STRING" id="1555241.A0A4P9XFF6"/>
<dbReference type="InterPro" id="IPR011527">
    <property type="entry name" value="ABC1_TM_dom"/>
</dbReference>
<dbReference type="PROSITE" id="PS50893">
    <property type="entry name" value="ABC_TRANSPORTER_2"/>
    <property type="match status" value="1"/>
</dbReference>
<dbReference type="GO" id="GO:0016887">
    <property type="term" value="F:ATP hydrolysis activity"/>
    <property type="evidence" value="ECO:0007669"/>
    <property type="project" value="InterPro"/>
</dbReference>
<feature type="transmembrane region" description="Helical" evidence="9">
    <location>
        <begin position="319"/>
        <end position="343"/>
    </location>
</feature>
<name>A0A4P9XFF6_9FUNG</name>
<dbReference type="InterPro" id="IPR003593">
    <property type="entry name" value="AAA+_ATPase"/>
</dbReference>
<feature type="transmembrane region" description="Helical" evidence="9">
    <location>
        <begin position="69"/>
        <end position="89"/>
    </location>
</feature>
<feature type="domain" description="ABC transporter" evidence="10">
    <location>
        <begin position="504"/>
        <end position="712"/>
    </location>
</feature>
<evidence type="ECO:0000256" key="5">
    <source>
        <dbReference type="ARBA" id="ARBA00022840"/>
    </source>
</evidence>
<gene>
    <name evidence="11" type="ORF">CXG81DRAFT_23364</name>
</gene>
<dbReference type="Pfam" id="PF00005">
    <property type="entry name" value="ABC_tran"/>
    <property type="match status" value="1"/>
</dbReference>
<dbReference type="OrthoDB" id="422637at2759"/>
<evidence type="ECO:0000256" key="1">
    <source>
        <dbReference type="ARBA" id="ARBA00008575"/>
    </source>
</evidence>
<evidence type="ECO:0000256" key="2">
    <source>
        <dbReference type="ARBA" id="ARBA00022448"/>
    </source>
</evidence>
<dbReference type="Proteomes" id="UP000274922">
    <property type="component" value="Unassembled WGS sequence"/>
</dbReference>
<dbReference type="SMART" id="SM00382">
    <property type="entry name" value="AAA"/>
    <property type="match status" value="1"/>
</dbReference>
<dbReference type="Gene3D" id="3.40.50.300">
    <property type="entry name" value="P-loop containing nucleotide triphosphate hydrolases"/>
    <property type="match status" value="1"/>
</dbReference>
<evidence type="ECO:0000256" key="9">
    <source>
        <dbReference type="SAM" id="Phobius"/>
    </source>
</evidence>
<keyword evidence="4" id="KW-0547">Nucleotide-binding</keyword>
<keyword evidence="5" id="KW-0067">ATP-binding</keyword>
<keyword evidence="2" id="KW-0813">Transport</keyword>
<dbReference type="InterPro" id="IPR003439">
    <property type="entry name" value="ABC_transporter-like_ATP-bd"/>
</dbReference>
<dbReference type="PROSITE" id="PS00211">
    <property type="entry name" value="ABC_TRANSPORTER_1"/>
    <property type="match status" value="1"/>
</dbReference>
<comment type="similarity">
    <text evidence="1">Belongs to the ABC transporter superfamily. ABCD family. Peroxisomal fatty acyl CoA transporter (TC 3.A.1.203) subfamily.</text>
</comment>
<keyword evidence="12" id="KW-1185">Reference proteome</keyword>
<dbReference type="PANTHER" id="PTHR11384">
    <property type="entry name" value="ATP-BINDING CASSETTE, SUB-FAMILY D MEMBER"/>
    <property type="match status" value="1"/>
</dbReference>